<dbReference type="STRING" id="658187.LDG_7117"/>
<sequence>MPPSLPQLIGICRDIKKRNNVYVAPKEFAPANKEVAFAAIKQCKAFLF</sequence>
<dbReference type="Proteomes" id="UP000002770">
    <property type="component" value="Unassembled WGS sequence"/>
</dbReference>
<dbReference type="AlphaFoldDB" id="G9EPD3"/>
<name>G9EPD3_9GAMM</name>
<gene>
    <name evidence="1" type="ORF">LDG_7117</name>
</gene>
<evidence type="ECO:0000313" key="1">
    <source>
        <dbReference type="EMBL" id="EHL30968.1"/>
    </source>
</evidence>
<organism evidence="1 2">
    <name type="scientific">Legionella drancourtii LLAP12</name>
    <dbReference type="NCBI Taxonomy" id="658187"/>
    <lineage>
        <taxon>Bacteria</taxon>
        <taxon>Pseudomonadati</taxon>
        <taxon>Pseudomonadota</taxon>
        <taxon>Gammaproteobacteria</taxon>
        <taxon>Legionellales</taxon>
        <taxon>Legionellaceae</taxon>
        <taxon>Legionella</taxon>
    </lineage>
</organism>
<dbReference type="EMBL" id="JH413822">
    <property type="protein sequence ID" value="EHL30968.1"/>
    <property type="molecule type" value="Genomic_DNA"/>
</dbReference>
<protein>
    <submittedName>
        <fullName evidence="1">Uncharacterized protein</fullName>
    </submittedName>
</protein>
<accession>G9EPD3</accession>
<reference evidence="1 2" key="1">
    <citation type="journal article" date="2011" name="BMC Genomics">
        <title>Insight into cross-talk between intra-amoebal pathogens.</title>
        <authorList>
            <person name="Gimenez G."/>
            <person name="Bertelli C."/>
            <person name="Moliner C."/>
            <person name="Robert C."/>
            <person name="Raoult D."/>
            <person name="Fournier P.E."/>
            <person name="Greub G."/>
        </authorList>
    </citation>
    <scope>NUCLEOTIDE SEQUENCE [LARGE SCALE GENOMIC DNA]</scope>
    <source>
        <strain evidence="1 2">LLAP12</strain>
    </source>
</reference>
<dbReference type="HOGENOM" id="CLU_3154343_0_0_6"/>
<evidence type="ECO:0000313" key="2">
    <source>
        <dbReference type="Proteomes" id="UP000002770"/>
    </source>
</evidence>
<dbReference type="InParanoid" id="G9EPD3"/>
<proteinExistence type="predicted"/>
<keyword evidence="2" id="KW-1185">Reference proteome</keyword>